<dbReference type="SUPFAM" id="SSF53448">
    <property type="entry name" value="Nucleotide-diphospho-sugar transferases"/>
    <property type="match status" value="1"/>
</dbReference>
<proteinExistence type="predicted"/>
<dbReference type="RefSeq" id="WP_230033013.1">
    <property type="nucleotide sequence ID" value="NZ_JAJJMM010000001.1"/>
</dbReference>
<dbReference type="Pfam" id="PF00535">
    <property type="entry name" value="Glycos_transf_2"/>
    <property type="match status" value="1"/>
</dbReference>
<protein>
    <submittedName>
        <fullName evidence="2">Glycosyltransferase family 2 protein</fullName>
    </submittedName>
</protein>
<evidence type="ECO:0000259" key="1">
    <source>
        <dbReference type="Pfam" id="PF00535"/>
    </source>
</evidence>
<sequence>MLENPLVSIIVPCYKQAHFLPETLQSVLDQTYDNWECIIVNDGSPDNTEEVAGKWCEKDSRFKYLKKINGGLSSARNAGIKISTGLLILPLDSDDLLHSNFLIKLVPELIQDSSLAIVSCYREFFRDKKENVFYQEKSLGSTYQDLIYENILISSCLYLKTCWEEVGGYDEEMKSGFEDWEFWISITKRGWKYKFVEEFLFYYRKSKNSMLIDTLKNHVEDNIEYVFKKHKEIYIEHYDMTIFYFLFLIRRHRATEIKIKNSWEFKIAKIITKPFRIFEKIFLKNISK</sequence>
<name>A0ABS8M8E1_9FLAO</name>
<dbReference type="InterPro" id="IPR001173">
    <property type="entry name" value="Glyco_trans_2-like"/>
</dbReference>
<dbReference type="EMBL" id="JAJJMM010000001">
    <property type="protein sequence ID" value="MCC9061719.1"/>
    <property type="molecule type" value="Genomic_DNA"/>
</dbReference>
<dbReference type="Gene3D" id="3.90.550.10">
    <property type="entry name" value="Spore Coat Polysaccharide Biosynthesis Protein SpsA, Chain A"/>
    <property type="match status" value="1"/>
</dbReference>
<dbReference type="Proteomes" id="UP001430679">
    <property type="component" value="Unassembled WGS sequence"/>
</dbReference>
<feature type="domain" description="Glycosyltransferase 2-like" evidence="1">
    <location>
        <begin position="8"/>
        <end position="146"/>
    </location>
</feature>
<gene>
    <name evidence="2" type="ORF">LNP81_01790</name>
</gene>
<dbReference type="InterPro" id="IPR029044">
    <property type="entry name" value="Nucleotide-diphossugar_trans"/>
</dbReference>
<dbReference type="CDD" id="cd00761">
    <property type="entry name" value="Glyco_tranf_GTA_type"/>
    <property type="match status" value="1"/>
</dbReference>
<keyword evidence="3" id="KW-1185">Reference proteome</keyword>
<evidence type="ECO:0000313" key="2">
    <source>
        <dbReference type="EMBL" id="MCC9061719.1"/>
    </source>
</evidence>
<comment type="caution">
    <text evidence="2">The sequence shown here is derived from an EMBL/GenBank/DDBJ whole genome shotgun (WGS) entry which is preliminary data.</text>
</comment>
<evidence type="ECO:0000313" key="3">
    <source>
        <dbReference type="Proteomes" id="UP001430679"/>
    </source>
</evidence>
<organism evidence="2 3">
    <name type="scientific">Flavobacterium piscisymbiosum</name>
    <dbReference type="NCBI Taxonomy" id="2893753"/>
    <lineage>
        <taxon>Bacteria</taxon>
        <taxon>Pseudomonadati</taxon>
        <taxon>Bacteroidota</taxon>
        <taxon>Flavobacteriia</taxon>
        <taxon>Flavobacteriales</taxon>
        <taxon>Flavobacteriaceae</taxon>
        <taxon>Flavobacterium</taxon>
    </lineage>
</organism>
<accession>A0ABS8M8E1</accession>
<reference evidence="2" key="1">
    <citation type="submission" date="2021-11" db="EMBL/GenBank/DDBJ databases">
        <title>Description of novel Flavobacterium species.</title>
        <authorList>
            <person name="Saticioglu I.B."/>
            <person name="Ay H."/>
            <person name="Altun S."/>
            <person name="Duman M."/>
        </authorList>
    </citation>
    <scope>NUCLEOTIDE SEQUENCE</scope>
    <source>
        <strain evidence="2">F-30</strain>
    </source>
</reference>
<dbReference type="PANTHER" id="PTHR22916">
    <property type="entry name" value="GLYCOSYLTRANSFERASE"/>
    <property type="match status" value="1"/>
</dbReference>
<dbReference type="PANTHER" id="PTHR22916:SF3">
    <property type="entry name" value="UDP-GLCNAC:BETAGAL BETA-1,3-N-ACETYLGLUCOSAMINYLTRANSFERASE-LIKE PROTEIN 1"/>
    <property type="match status" value="1"/>
</dbReference>